<evidence type="ECO:0000256" key="8">
    <source>
        <dbReference type="ARBA" id="ARBA00023002"/>
    </source>
</evidence>
<keyword evidence="13" id="KW-1185">Reference proteome</keyword>
<dbReference type="SUPFAM" id="SSF51197">
    <property type="entry name" value="Clavaminate synthase-like"/>
    <property type="match status" value="1"/>
</dbReference>
<evidence type="ECO:0000256" key="3">
    <source>
        <dbReference type="ARBA" id="ARBA00005022"/>
    </source>
</evidence>
<keyword evidence="9" id="KW-0408">Iron</keyword>
<reference evidence="11 13" key="2">
    <citation type="journal article" date="2013" name="Nature">
        <title>Insights into bilaterian evolution from three spiralian genomes.</title>
        <authorList>
            <person name="Simakov O."/>
            <person name="Marletaz F."/>
            <person name="Cho S.J."/>
            <person name="Edsinger-Gonzales E."/>
            <person name="Havlak P."/>
            <person name="Hellsten U."/>
            <person name="Kuo D.H."/>
            <person name="Larsson T."/>
            <person name="Lv J."/>
            <person name="Arendt D."/>
            <person name="Savage R."/>
            <person name="Osoegawa K."/>
            <person name="de Jong P."/>
            <person name="Grimwood J."/>
            <person name="Chapman J.A."/>
            <person name="Shapiro H."/>
            <person name="Aerts A."/>
            <person name="Otillar R.P."/>
            <person name="Terry A.Y."/>
            <person name="Boore J.L."/>
            <person name="Grigoriev I.V."/>
            <person name="Lindberg D.R."/>
            <person name="Seaver E.C."/>
            <person name="Weisblat D.A."/>
            <person name="Putnam N.H."/>
            <person name="Rokhsar D.S."/>
        </authorList>
    </citation>
    <scope>NUCLEOTIDE SEQUENCE</scope>
    <source>
        <strain evidence="11 13">I ESC-2004</strain>
    </source>
</reference>
<dbReference type="GO" id="GO:0045329">
    <property type="term" value="P:carnitine biosynthetic process"/>
    <property type="evidence" value="ECO:0007669"/>
    <property type="project" value="UniProtKB-KW"/>
</dbReference>
<evidence type="ECO:0000256" key="4">
    <source>
        <dbReference type="ARBA" id="ARBA00008654"/>
    </source>
</evidence>
<dbReference type="Pfam" id="PF02668">
    <property type="entry name" value="TauD"/>
    <property type="match status" value="1"/>
</dbReference>
<evidence type="ECO:0000256" key="6">
    <source>
        <dbReference type="ARBA" id="ARBA00022873"/>
    </source>
</evidence>
<name>R7T7R3_CAPTE</name>
<feature type="domain" description="TauD/TfdA-like" evidence="10">
    <location>
        <begin position="8"/>
        <end position="251"/>
    </location>
</feature>
<comment type="cofactor">
    <cofactor evidence="2">
        <name>L-ascorbate</name>
        <dbReference type="ChEBI" id="CHEBI:38290"/>
    </cofactor>
</comment>
<accession>R7T7R3</accession>
<keyword evidence="7" id="KW-0223">Dioxygenase</keyword>
<dbReference type="HOGENOM" id="CLU_021859_3_1_1"/>
<dbReference type="InterPro" id="IPR003819">
    <property type="entry name" value="TauD/TfdA-like"/>
</dbReference>
<reference evidence="13" key="1">
    <citation type="submission" date="2012-12" db="EMBL/GenBank/DDBJ databases">
        <authorList>
            <person name="Hellsten U."/>
            <person name="Grimwood J."/>
            <person name="Chapman J.A."/>
            <person name="Shapiro H."/>
            <person name="Aerts A."/>
            <person name="Otillar R.P."/>
            <person name="Terry A.Y."/>
            <person name="Boore J.L."/>
            <person name="Simakov O."/>
            <person name="Marletaz F."/>
            <person name="Cho S.-J."/>
            <person name="Edsinger-Gonzales E."/>
            <person name="Havlak P."/>
            <person name="Kuo D.-H."/>
            <person name="Larsson T."/>
            <person name="Lv J."/>
            <person name="Arendt D."/>
            <person name="Savage R."/>
            <person name="Osoegawa K."/>
            <person name="de Jong P."/>
            <person name="Lindberg D.R."/>
            <person name="Seaver E.C."/>
            <person name="Weisblat D.A."/>
            <person name="Putnam N.H."/>
            <person name="Grigoriev I.V."/>
            <person name="Rokhsar D.S."/>
        </authorList>
    </citation>
    <scope>NUCLEOTIDE SEQUENCE</scope>
    <source>
        <strain evidence="13">I ESC-2004</strain>
    </source>
</reference>
<dbReference type="PANTHER" id="PTHR10696:SF33">
    <property type="entry name" value="GAMMA-BUTYROBETAINE DIOXYGENASE"/>
    <property type="match status" value="1"/>
</dbReference>
<dbReference type="GO" id="GO:0046872">
    <property type="term" value="F:metal ion binding"/>
    <property type="evidence" value="ECO:0007669"/>
    <property type="project" value="UniProtKB-KW"/>
</dbReference>
<evidence type="ECO:0000256" key="2">
    <source>
        <dbReference type="ARBA" id="ARBA00001961"/>
    </source>
</evidence>
<keyword evidence="8" id="KW-0560">Oxidoreductase</keyword>
<evidence type="ECO:0000256" key="1">
    <source>
        <dbReference type="ARBA" id="ARBA00001954"/>
    </source>
</evidence>
<dbReference type="PANTHER" id="PTHR10696">
    <property type="entry name" value="GAMMA-BUTYROBETAINE HYDROXYLASE-RELATED"/>
    <property type="match status" value="1"/>
</dbReference>
<proteinExistence type="inferred from homology"/>
<reference evidence="12" key="3">
    <citation type="submission" date="2015-06" db="UniProtKB">
        <authorList>
            <consortium name="EnsemblMetazoa"/>
        </authorList>
    </citation>
    <scope>IDENTIFICATION</scope>
</reference>
<dbReference type="FunFam" id="3.60.130.10:FF:000001">
    <property type="entry name" value="Trimethyllysine dioxygenase, mitochondrial"/>
    <property type="match status" value="1"/>
</dbReference>
<organism evidence="11">
    <name type="scientific">Capitella teleta</name>
    <name type="common">Polychaete worm</name>
    <dbReference type="NCBI Taxonomy" id="283909"/>
    <lineage>
        <taxon>Eukaryota</taxon>
        <taxon>Metazoa</taxon>
        <taxon>Spiralia</taxon>
        <taxon>Lophotrochozoa</taxon>
        <taxon>Annelida</taxon>
        <taxon>Polychaeta</taxon>
        <taxon>Sedentaria</taxon>
        <taxon>Scolecida</taxon>
        <taxon>Capitellidae</taxon>
        <taxon>Capitella</taxon>
    </lineage>
</organism>
<evidence type="ECO:0000313" key="13">
    <source>
        <dbReference type="Proteomes" id="UP000014760"/>
    </source>
</evidence>
<dbReference type="OrthoDB" id="406634at2759"/>
<dbReference type="Proteomes" id="UP000014760">
    <property type="component" value="Unassembled WGS sequence"/>
</dbReference>
<dbReference type="EnsemblMetazoa" id="CapteT152626">
    <property type="protein sequence ID" value="CapteP152626"/>
    <property type="gene ID" value="CapteG152626"/>
</dbReference>
<evidence type="ECO:0000256" key="9">
    <source>
        <dbReference type="ARBA" id="ARBA00023004"/>
    </source>
</evidence>
<gene>
    <name evidence="11" type="ORF">CAPTEDRAFT_152626</name>
</gene>
<dbReference type="AlphaFoldDB" id="R7T7R3"/>
<evidence type="ECO:0000256" key="5">
    <source>
        <dbReference type="ARBA" id="ARBA00022723"/>
    </source>
</evidence>
<comment type="pathway">
    <text evidence="3">Amine and polyamine biosynthesis; carnitine biosynthesis.</text>
</comment>
<dbReference type="FunCoup" id="R7T7R3">
    <property type="interactions" value="135"/>
</dbReference>
<dbReference type="EMBL" id="AMQN01003215">
    <property type="status" value="NOT_ANNOTATED_CDS"/>
    <property type="molecule type" value="Genomic_DNA"/>
</dbReference>
<dbReference type="OMA" id="YEAYDKF"/>
<dbReference type="CDD" id="cd00250">
    <property type="entry name" value="CAS_like"/>
    <property type="match status" value="1"/>
</dbReference>
<dbReference type="Gene3D" id="3.60.130.10">
    <property type="entry name" value="Clavaminate synthase-like"/>
    <property type="match status" value="1"/>
</dbReference>
<keyword evidence="6" id="KW-0124">Carnitine biosynthesis</keyword>
<comment type="similarity">
    <text evidence="4">Belongs to the gamma-BBH/TMLD family.</text>
</comment>
<dbReference type="EMBL" id="KB311229">
    <property type="protein sequence ID" value="ELT89689.1"/>
    <property type="molecule type" value="Genomic_DNA"/>
</dbReference>
<dbReference type="InterPro" id="IPR050411">
    <property type="entry name" value="AlphaKG_dependent_hydroxylases"/>
</dbReference>
<sequence>MKDGIPRYNFDQVLSDDKTLYNWLVGLEQIGLSILEGCPTTEGTLRVLGERVSHLKRTNYGEIFTVKAKMDPSNLAYTSLELGMHTDLPYYDYAPGVQMLHCLKQVPTQGGENEFVDCFQVGELMRKYHPEEFELLTTLPIDYKDVGADSYNFHLLNKLRVIELDNEGAIVRIVWNNMMRDSFLTGVQLERVKPLYKAMKLFHDLMYHKDNVITTKLEAGEMVCFHNYRVLHGRTRFEVTEKGERHYEGAYLDWDEVSSRRRTIKRSIEPDTFGY</sequence>
<dbReference type="STRING" id="283909.R7T7R3"/>
<evidence type="ECO:0000256" key="7">
    <source>
        <dbReference type="ARBA" id="ARBA00022964"/>
    </source>
</evidence>
<evidence type="ECO:0000259" key="10">
    <source>
        <dbReference type="Pfam" id="PF02668"/>
    </source>
</evidence>
<comment type="cofactor">
    <cofactor evidence="1">
        <name>Fe(2+)</name>
        <dbReference type="ChEBI" id="CHEBI:29033"/>
    </cofactor>
</comment>
<evidence type="ECO:0000313" key="12">
    <source>
        <dbReference type="EnsemblMetazoa" id="CapteP152626"/>
    </source>
</evidence>
<protein>
    <recommendedName>
        <fullName evidence="10">TauD/TfdA-like domain-containing protein</fullName>
    </recommendedName>
</protein>
<dbReference type="InterPro" id="IPR042098">
    <property type="entry name" value="TauD-like_sf"/>
</dbReference>
<dbReference type="GO" id="GO:0051213">
    <property type="term" value="F:dioxygenase activity"/>
    <property type="evidence" value="ECO:0007669"/>
    <property type="project" value="UniProtKB-KW"/>
</dbReference>
<keyword evidence="5" id="KW-0479">Metal-binding</keyword>
<evidence type="ECO:0000313" key="11">
    <source>
        <dbReference type="EMBL" id="ELT89689.1"/>
    </source>
</evidence>
<dbReference type="GO" id="GO:0005739">
    <property type="term" value="C:mitochondrion"/>
    <property type="evidence" value="ECO:0007669"/>
    <property type="project" value="TreeGrafter"/>
</dbReference>